<evidence type="ECO:0000313" key="5">
    <source>
        <dbReference type="EMBL" id="VGO15145.1"/>
    </source>
</evidence>
<dbReference type="NCBIfam" id="TIGR00370">
    <property type="entry name" value="5-oxoprolinase subunit PxpB"/>
    <property type="match status" value="1"/>
</dbReference>
<dbReference type="InterPro" id="IPR011330">
    <property type="entry name" value="Glyco_hydro/deAcase_b/a-brl"/>
</dbReference>
<dbReference type="NCBIfam" id="NF003816">
    <property type="entry name" value="PRK05406.1-5"/>
    <property type="match status" value="1"/>
</dbReference>
<dbReference type="SUPFAM" id="SSF50891">
    <property type="entry name" value="Cyclophilin-like"/>
    <property type="match status" value="1"/>
</dbReference>
<dbReference type="NCBIfam" id="NF003814">
    <property type="entry name" value="PRK05406.1-3"/>
    <property type="match status" value="1"/>
</dbReference>
<evidence type="ECO:0000256" key="1">
    <source>
        <dbReference type="ARBA" id="ARBA00022741"/>
    </source>
</evidence>
<dbReference type="Proteomes" id="UP000366872">
    <property type="component" value="Unassembled WGS sequence"/>
</dbReference>
<dbReference type="SMART" id="SM00796">
    <property type="entry name" value="AHS1"/>
    <property type="match status" value="1"/>
</dbReference>
<dbReference type="SUPFAM" id="SSF160467">
    <property type="entry name" value="PH0987 N-terminal domain-like"/>
    <property type="match status" value="1"/>
</dbReference>
<keyword evidence="1" id="KW-0547">Nucleotide-binding</keyword>
<dbReference type="EMBL" id="CAAHFG010000002">
    <property type="protein sequence ID" value="VGO15145.1"/>
    <property type="molecule type" value="Genomic_DNA"/>
</dbReference>
<dbReference type="SUPFAM" id="SSF88713">
    <property type="entry name" value="Glycoside hydrolase/deacetylase"/>
    <property type="match status" value="1"/>
</dbReference>
<feature type="domain" description="Carboxyltransferase" evidence="4">
    <location>
        <begin position="253"/>
        <end position="447"/>
    </location>
</feature>
<dbReference type="InterPro" id="IPR010016">
    <property type="entry name" value="PxpB"/>
</dbReference>
<dbReference type="GO" id="GO:0005524">
    <property type="term" value="F:ATP binding"/>
    <property type="evidence" value="ECO:0007669"/>
    <property type="project" value="UniProtKB-KW"/>
</dbReference>
<dbReference type="InterPro" id="IPR003833">
    <property type="entry name" value="CT_C_D"/>
</dbReference>
<dbReference type="GO" id="GO:0016787">
    <property type="term" value="F:hydrolase activity"/>
    <property type="evidence" value="ECO:0007669"/>
    <property type="project" value="UniProtKB-KW"/>
</dbReference>
<accession>A0A6C2U5G4</accession>
<dbReference type="PANTHER" id="PTHR30292:SF0">
    <property type="entry name" value="5-OXOPROLINASE SUBUNIT A"/>
    <property type="match status" value="1"/>
</dbReference>
<dbReference type="RefSeq" id="WP_222847229.1">
    <property type="nucleotide sequence ID" value="NZ_CAAHFG010000002.1"/>
</dbReference>
<organism evidence="5 6">
    <name type="scientific">Pontiella desulfatans</name>
    <dbReference type="NCBI Taxonomy" id="2750659"/>
    <lineage>
        <taxon>Bacteria</taxon>
        <taxon>Pseudomonadati</taxon>
        <taxon>Kiritimatiellota</taxon>
        <taxon>Kiritimatiellia</taxon>
        <taxon>Kiritimatiellales</taxon>
        <taxon>Pontiellaceae</taxon>
        <taxon>Pontiella</taxon>
    </lineage>
</organism>
<keyword evidence="6" id="KW-1185">Reference proteome</keyword>
<dbReference type="Gene3D" id="3.30.1360.40">
    <property type="match status" value="1"/>
</dbReference>
<dbReference type="InterPro" id="IPR029000">
    <property type="entry name" value="Cyclophilin-like_dom_sf"/>
</dbReference>
<dbReference type="Pfam" id="PF02682">
    <property type="entry name" value="CT_C_D"/>
    <property type="match status" value="1"/>
</dbReference>
<dbReference type="Pfam" id="PF03746">
    <property type="entry name" value="LamB_YcsF"/>
    <property type="match status" value="1"/>
</dbReference>
<dbReference type="PANTHER" id="PTHR30292">
    <property type="entry name" value="UNCHARACTERIZED PROTEIN YBGL-RELATED"/>
    <property type="match status" value="1"/>
</dbReference>
<gene>
    <name evidence="5" type="primary">kipI</name>
    <name evidence="5" type="ORF">PDESU_03727</name>
</gene>
<dbReference type="GO" id="GO:0005975">
    <property type="term" value="P:carbohydrate metabolic process"/>
    <property type="evidence" value="ECO:0007669"/>
    <property type="project" value="InterPro"/>
</dbReference>
<evidence type="ECO:0000256" key="2">
    <source>
        <dbReference type="ARBA" id="ARBA00022801"/>
    </source>
</evidence>
<reference evidence="5 6" key="1">
    <citation type="submission" date="2019-04" db="EMBL/GenBank/DDBJ databases">
        <authorList>
            <person name="Van Vliet M D."/>
        </authorList>
    </citation>
    <scope>NUCLEOTIDE SEQUENCE [LARGE SCALE GENOMIC DNA]</scope>
    <source>
        <strain evidence="5 6">F1</strain>
    </source>
</reference>
<name>A0A6C2U5G4_PONDE</name>
<evidence type="ECO:0000313" key="6">
    <source>
        <dbReference type="Proteomes" id="UP000366872"/>
    </source>
</evidence>
<dbReference type="CDD" id="cd10787">
    <property type="entry name" value="LamB_YcsF_like"/>
    <property type="match status" value="1"/>
</dbReference>
<evidence type="ECO:0000259" key="4">
    <source>
        <dbReference type="SMART" id="SM00796"/>
    </source>
</evidence>
<keyword evidence="2" id="KW-0378">Hydrolase</keyword>
<keyword evidence="3" id="KW-0067">ATP-binding</keyword>
<sequence length="467" mass="49859">MRTIDLNADLGELDDGSLDAAVMPFISSANIACGAHAGTPETMRRTVRLARQHGVAIGAHPGYPDPGNFGRTSMALSIDELCAVVCGQVALLKSIAAGEGATVRHVKLHGALYNDLASDYGRSLALCRSIQRLDPALRLIAFSNSATARAAEDAGLVAVHEVFADRAYTSEGRLVPRSQPGAVIHDESASLAQVEMMVLRQKVPTVGSTLLPIQADSVCVHGDNPSAIAFVASLRKFFEKQGIAVQQAGEHRFSFSPLGERSLLARLPSRIAKSTHRRIRGLQLALEGTAGIRELVPCYSELKIDFDPSRVSFDELRHRIEELPEGAAGLPKPRLVEVPVCYDGPDLSLVAQHNGLSVVDVVRLHGESVYWVYMLGFAPGFAYLGGLDARLATPRLESPRLSVPAGSVGIAGNQTGIYPLASPGGWNIIGRTPLTLFNPAAEKPFLFDPGDEVRFVPVSAEAFDAHG</sequence>
<evidence type="ECO:0000256" key="3">
    <source>
        <dbReference type="ARBA" id="ARBA00022840"/>
    </source>
</evidence>
<dbReference type="InterPro" id="IPR005501">
    <property type="entry name" value="LamB/YcsF/PxpA-like"/>
</dbReference>
<dbReference type="Gene3D" id="2.40.100.10">
    <property type="entry name" value="Cyclophilin-like"/>
    <property type="match status" value="1"/>
</dbReference>
<dbReference type="Gene3D" id="3.20.20.370">
    <property type="entry name" value="Glycoside hydrolase/deacetylase"/>
    <property type="match status" value="1"/>
</dbReference>
<protein>
    <submittedName>
        <fullName evidence="5">Kinase A inhibitor</fullName>
    </submittedName>
</protein>
<dbReference type="AlphaFoldDB" id="A0A6C2U5G4"/>
<proteinExistence type="predicted"/>